<proteinExistence type="predicted"/>
<dbReference type="EMBL" id="JBHSZZ010000009">
    <property type="protein sequence ID" value="MFC7185785.1"/>
    <property type="molecule type" value="Genomic_DNA"/>
</dbReference>
<protein>
    <recommendedName>
        <fullName evidence="1">DUF8103 domain-containing protein</fullName>
    </recommendedName>
</protein>
<accession>A0ABD5YDN0</accession>
<comment type="caution">
    <text evidence="2">The sequence shown here is derived from an EMBL/GenBank/DDBJ whole genome shotgun (WGS) entry which is preliminary data.</text>
</comment>
<dbReference type="Proteomes" id="UP001596390">
    <property type="component" value="Unassembled WGS sequence"/>
</dbReference>
<organism evidence="2 3">
    <name type="scientific">Halorubrum yunnanense</name>
    <dbReference type="NCBI Taxonomy" id="1526162"/>
    <lineage>
        <taxon>Archaea</taxon>
        <taxon>Methanobacteriati</taxon>
        <taxon>Methanobacteriota</taxon>
        <taxon>Stenosarchaea group</taxon>
        <taxon>Halobacteria</taxon>
        <taxon>Halobacteriales</taxon>
        <taxon>Haloferacaceae</taxon>
        <taxon>Halorubrum</taxon>
    </lineage>
</organism>
<sequence>MSKRPKDGRGVAVTAEEDDALETDWAVIKSLIDAQEHTNASLERYALYATHDDVDLDAETIDEYLAQAVACHERALEDLRAARELVAVEDED</sequence>
<reference evidence="2 3" key="1">
    <citation type="journal article" date="2019" name="Int. J. Syst. Evol. Microbiol.">
        <title>The Global Catalogue of Microorganisms (GCM) 10K type strain sequencing project: providing services to taxonomists for standard genome sequencing and annotation.</title>
        <authorList>
            <consortium name="The Broad Institute Genomics Platform"/>
            <consortium name="The Broad Institute Genome Sequencing Center for Infectious Disease"/>
            <person name="Wu L."/>
            <person name="Ma J."/>
        </authorList>
    </citation>
    <scope>NUCLEOTIDE SEQUENCE [LARGE SCALE GENOMIC DNA]</scope>
    <source>
        <strain evidence="2 3">Q85</strain>
    </source>
</reference>
<dbReference type="InterPro" id="IPR058416">
    <property type="entry name" value="DUF8103"/>
</dbReference>
<gene>
    <name evidence="2" type="ORF">ACFQMK_02535</name>
</gene>
<evidence type="ECO:0000313" key="3">
    <source>
        <dbReference type="Proteomes" id="UP001596390"/>
    </source>
</evidence>
<evidence type="ECO:0000259" key="1">
    <source>
        <dbReference type="Pfam" id="PF26405"/>
    </source>
</evidence>
<feature type="domain" description="DUF8103" evidence="1">
    <location>
        <begin position="8"/>
        <end position="86"/>
    </location>
</feature>
<dbReference type="Pfam" id="PF26405">
    <property type="entry name" value="DUF8103"/>
    <property type="match status" value="1"/>
</dbReference>
<keyword evidence="3" id="KW-1185">Reference proteome</keyword>
<dbReference type="RefSeq" id="WP_267662766.1">
    <property type="nucleotide sequence ID" value="NZ_JAODIX010000009.1"/>
</dbReference>
<name>A0ABD5YDN0_9EURY</name>
<evidence type="ECO:0000313" key="2">
    <source>
        <dbReference type="EMBL" id="MFC7185785.1"/>
    </source>
</evidence>
<dbReference type="AlphaFoldDB" id="A0ABD5YDN0"/>